<name>A0AAU8MS59_9GAMM</name>
<dbReference type="AlphaFoldDB" id="A0AAU8MS59"/>
<protein>
    <submittedName>
        <fullName evidence="1">Uncharacterized protein</fullName>
    </submittedName>
</protein>
<sequence length="261" mass="28151">MSIKKNLSSAQNEMASRVLSVLKRCVVTSLLLASSHAGAVKINPMPAVETPQQQQMFGALERVSKDAVKELVALRGSASYDAAAFPDYVTRLSGGTVSTWRMKQVLPDGTVKVIEQWDARNGRSVGRQIALKKNGVEQFAHFGNGRQEARTIVGDEKFRHSDAEVKALDRAVKVRQAKGLRPSEVILEGVIDKPPCNNCLANLRDAELLTTTTGYDALNTVSSTKAAGQIEVFHFDGRGQQQFANARRAAVGSGLEAAGCN</sequence>
<accession>A0AAU8MS59</accession>
<organism evidence="1">
    <name type="scientific">Lysobacter firmicutimachus</name>
    <dbReference type="NCBI Taxonomy" id="1792846"/>
    <lineage>
        <taxon>Bacteria</taxon>
        <taxon>Pseudomonadati</taxon>
        <taxon>Pseudomonadota</taxon>
        <taxon>Gammaproteobacteria</taxon>
        <taxon>Lysobacterales</taxon>
        <taxon>Lysobacteraceae</taxon>
        <taxon>Lysobacter</taxon>
    </lineage>
</organism>
<gene>
    <name evidence="1" type="ORF">ABU614_00875</name>
</gene>
<reference evidence="1" key="1">
    <citation type="submission" date="2024-06" db="EMBL/GenBank/DDBJ databases">
        <authorList>
            <person name="Li S."/>
        </authorList>
    </citation>
    <scope>NUCLEOTIDE SEQUENCE</scope>
    <source>
        <strain evidence="1">SR10</strain>
    </source>
</reference>
<dbReference type="RefSeq" id="WP_363798351.1">
    <property type="nucleotide sequence ID" value="NZ_CP159925.1"/>
</dbReference>
<proteinExistence type="predicted"/>
<dbReference type="EMBL" id="CP159925">
    <property type="protein sequence ID" value="XCO75383.1"/>
    <property type="molecule type" value="Genomic_DNA"/>
</dbReference>
<evidence type="ECO:0000313" key="1">
    <source>
        <dbReference type="EMBL" id="XCO75383.1"/>
    </source>
</evidence>